<feature type="domain" description="SWIM-type" evidence="2">
    <location>
        <begin position="19"/>
        <end position="51"/>
    </location>
</feature>
<organism evidence="3 4">
    <name type="scientific">Gossypium barbadense</name>
    <name type="common">Sea Island cotton</name>
    <name type="synonym">Hibiscus barbadensis</name>
    <dbReference type="NCBI Taxonomy" id="3634"/>
    <lineage>
        <taxon>Eukaryota</taxon>
        <taxon>Viridiplantae</taxon>
        <taxon>Streptophyta</taxon>
        <taxon>Embryophyta</taxon>
        <taxon>Tracheophyta</taxon>
        <taxon>Spermatophyta</taxon>
        <taxon>Magnoliopsida</taxon>
        <taxon>eudicotyledons</taxon>
        <taxon>Gunneridae</taxon>
        <taxon>Pentapetalae</taxon>
        <taxon>rosids</taxon>
        <taxon>malvids</taxon>
        <taxon>Malvales</taxon>
        <taxon>Malvaceae</taxon>
        <taxon>Malvoideae</taxon>
        <taxon>Gossypium</taxon>
    </lineage>
</organism>
<reference evidence="3 4" key="1">
    <citation type="submission" date="2015-01" db="EMBL/GenBank/DDBJ databases">
        <title>Genome of allotetraploid Gossypium barbadense reveals genomic plasticity and fiber elongation in cotton evolution.</title>
        <authorList>
            <person name="Chen X."/>
            <person name="Liu X."/>
            <person name="Zhao B."/>
            <person name="Zheng H."/>
            <person name="Hu Y."/>
            <person name="Lu G."/>
            <person name="Yang C."/>
            <person name="Chen J."/>
            <person name="Shan C."/>
            <person name="Zhang L."/>
            <person name="Zhou Y."/>
            <person name="Wang L."/>
            <person name="Guo W."/>
            <person name="Bai Y."/>
            <person name="Ruan J."/>
            <person name="Shangguan X."/>
            <person name="Mao Y."/>
            <person name="Jiang J."/>
            <person name="Zhu Y."/>
            <person name="Lei J."/>
            <person name="Kang H."/>
            <person name="Chen S."/>
            <person name="He X."/>
            <person name="Wang R."/>
            <person name="Wang Y."/>
            <person name="Chen J."/>
            <person name="Wang L."/>
            <person name="Yu S."/>
            <person name="Wang B."/>
            <person name="Wei J."/>
            <person name="Song S."/>
            <person name="Lu X."/>
            <person name="Gao Z."/>
            <person name="Gu W."/>
            <person name="Deng X."/>
            <person name="Ma D."/>
            <person name="Wang S."/>
            <person name="Liang W."/>
            <person name="Fang L."/>
            <person name="Cai C."/>
            <person name="Zhu X."/>
            <person name="Zhou B."/>
            <person name="Zhang Y."/>
            <person name="Chen Z."/>
            <person name="Xu S."/>
            <person name="Zhu R."/>
            <person name="Wang S."/>
            <person name="Zhang T."/>
            <person name="Zhao G."/>
        </authorList>
    </citation>
    <scope>NUCLEOTIDE SEQUENCE [LARGE SCALE GENOMIC DNA]</scope>
    <source>
        <strain evidence="4">cv. Xinhai21</strain>
        <tissue evidence="3">Leaf</tissue>
    </source>
</reference>
<evidence type="ECO:0000259" key="2">
    <source>
        <dbReference type="PROSITE" id="PS50966"/>
    </source>
</evidence>
<accession>A0A2P5VTH4</accession>
<evidence type="ECO:0000313" key="3">
    <source>
        <dbReference type="EMBL" id="PPR82110.1"/>
    </source>
</evidence>
<keyword evidence="1" id="KW-0862">Zinc</keyword>
<dbReference type="PROSITE" id="PS50966">
    <property type="entry name" value="ZF_SWIM"/>
    <property type="match status" value="1"/>
</dbReference>
<evidence type="ECO:0000313" key="4">
    <source>
        <dbReference type="Proteomes" id="UP000239757"/>
    </source>
</evidence>
<proteinExistence type="predicted"/>
<evidence type="ECO:0000256" key="1">
    <source>
        <dbReference type="PROSITE-ProRule" id="PRU00325"/>
    </source>
</evidence>
<keyword evidence="1" id="KW-0863">Zinc-finger</keyword>
<dbReference type="Proteomes" id="UP000239757">
    <property type="component" value="Unassembled WGS sequence"/>
</dbReference>
<dbReference type="InterPro" id="IPR007527">
    <property type="entry name" value="Znf_SWIM"/>
</dbReference>
<sequence>MFRVTETIDRRPGIPPRSYGVDLWSRQCDCKRFQTLHHPCAHIVTACAKVSLNVEKIVDDVYTLECTLRVWENEFLVLPDMSTWEVPPTTFELVPDKGLRRNPKGRPQSSRIRNEMNISEKFDGKRCGL</sequence>
<name>A0A2P5VTH4_GOSBA</name>
<dbReference type="GO" id="GO:0008270">
    <property type="term" value="F:zinc ion binding"/>
    <property type="evidence" value="ECO:0007669"/>
    <property type="project" value="UniProtKB-KW"/>
</dbReference>
<protein>
    <recommendedName>
        <fullName evidence="2">SWIM-type domain-containing protein</fullName>
    </recommendedName>
</protein>
<keyword evidence="1" id="KW-0479">Metal-binding</keyword>
<dbReference type="Pfam" id="PF04434">
    <property type="entry name" value="SWIM"/>
    <property type="match status" value="1"/>
</dbReference>
<dbReference type="EMBL" id="KZ670985">
    <property type="protein sequence ID" value="PPR82110.1"/>
    <property type="molecule type" value="Genomic_DNA"/>
</dbReference>
<gene>
    <name evidence="3" type="ORF">GOBAR_AA38606</name>
</gene>
<dbReference type="OrthoDB" id="1414101at2759"/>
<dbReference type="AlphaFoldDB" id="A0A2P5VTH4"/>